<dbReference type="SUPFAM" id="SSF46785">
    <property type="entry name" value="Winged helix' DNA-binding domain"/>
    <property type="match status" value="1"/>
</dbReference>
<dbReference type="Pfam" id="PF01978">
    <property type="entry name" value="TrmB"/>
    <property type="match status" value="1"/>
</dbReference>
<evidence type="ECO:0000259" key="2">
    <source>
        <dbReference type="Pfam" id="PF11495"/>
    </source>
</evidence>
<dbReference type="InterPro" id="IPR036388">
    <property type="entry name" value="WH-like_DNA-bd_sf"/>
</dbReference>
<gene>
    <name evidence="3" type="ORF">JK636_05890</name>
</gene>
<keyword evidence="4" id="KW-1185">Reference proteome</keyword>
<evidence type="ECO:0000259" key="1">
    <source>
        <dbReference type="Pfam" id="PF01978"/>
    </source>
</evidence>
<name>A0ABS1T9D2_9CLOT</name>
<dbReference type="Proteomes" id="UP000632377">
    <property type="component" value="Unassembled WGS sequence"/>
</dbReference>
<dbReference type="EMBL" id="JAESWC010000002">
    <property type="protein sequence ID" value="MBL4935286.1"/>
    <property type="molecule type" value="Genomic_DNA"/>
</dbReference>
<dbReference type="InterPro" id="IPR002831">
    <property type="entry name" value="Tscrpt_reg_TrmB_N"/>
</dbReference>
<protein>
    <submittedName>
        <fullName evidence="3">TrmB family transcriptional regulator</fullName>
    </submittedName>
</protein>
<dbReference type="Gene3D" id="1.10.10.10">
    <property type="entry name" value="Winged helix-like DNA-binding domain superfamily/Winged helix DNA-binding domain"/>
    <property type="match status" value="1"/>
</dbReference>
<dbReference type="InterPro" id="IPR021586">
    <property type="entry name" value="Tscrpt_reg_TrmB_C"/>
</dbReference>
<reference evidence="3 4" key="1">
    <citation type="submission" date="2021-01" db="EMBL/GenBank/DDBJ databases">
        <title>Genome public.</title>
        <authorList>
            <person name="Liu C."/>
            <person name="Sun Q."/>
        </authorList>
    </citation>
    <scope>NUCLEOTIDE SEQUENCE [LARGE SCALE GENOMIC DNA]</scope>
    <source>
        <strain evidence="3 4">YIM B02515</strain>
    </source>
</reference>
<organism evidence="3 4">
    <name type="scientific">Clostridium rhizosphaerae</name>
    <dbReference type="NCBI Taxonomy" id="2803861"/>
    <lineage>
        <taxon>Bacteria</taxon>
        <taxon>Bacillati</taxon>
        <taxon>Bacillota</taxon>
        <taxon>Clostridia</taxon>
        <taxon>Eubacteriales</taxon>
        <taxon>Clostridiaceae</taxon>
        <taxon>Clostridium</taxon>
    </lineage>
</organism>
<dbReference type="Pfam" id="PF11495">
    <property type="entry name" value="Regulator_TrmB"/>
    <property type="match status" value="1"/>
</dbReference>
<dbReference type="InterPro" id="IPR036390">
    <property type="entry name" value="WH_DNA-bd_sf"/>
</dbReference>
<dbReference type="CDD" id="cd09124">
    <property type="entry name" value="PLDc_like_TrmB_middle"/>
    <property type="match status" value="1"/>
</dbReference>
<comment type="caution">
    <text evidence="3">The sequence shown here is derived from an EMBL/GenBank/DDBJ whole genome shotgun (WGS) entry which is preliminary data.</text>
</comment>
<dbReference type="PANTHER" id="PTHR34293">
    <property type="entry name" value="HTH-TYPE TRANSCRIPTIONAL REGULATOR TRMBL2"/>
    <property type="match status" value="1"/>
</dbReference>
<feature type="domain" description="Transcription regulator TrmB C-terminal" evidence="2">
    <location>
        <begin position="108"/>
        <end position="208"/>
    </location>
</feature>
<feature type="domain" description="Transcription regulator TrmB N-terminal" evidence="1">
    <location>
        <begin position="8"/>
        <end position="74"/>
    </location>
</feature>
<evidence type="ECO:0000313" key="3">
    <source>
        <dbReference type="EMBL" id="MBL4935286.1"/>
    </source>
</evidence>
<proteinExistence type="predicted"/>
<dbReference type="InterPro" id="IPR051797">
    <property type="entry name" value="TrmB-like"/>
</dbReference>
<dbReference type="PANTHER" id="PTHR34293:SF1">
    <property type="entry name" value="HTH-TYPE TRANSCRIPTIONAL REGULATOR TRMBL2"/>
    <property type="match status" value="1"/>
</dbReference>
<dbReference type="RefSeq" id="WP_202747888.1">
    <property type="nucleotide sequence ID" value="NZ_JAESWC010000002.1"/>
</dbReference>
<evidence type="ECO:0000313" key="4">
    <source>
        <dbReference type="Proteomes" id="UP000632377"/>
    </source>
</evidence>
<accession>A0ABS1T9D2</accession>
<sequence length="268" mass="30891">MDKVLESLQNFNFTRIEAEVFICLLKYGQLNGSQISKYLSISRTSVYAALESLYNKGHVFMLSGEPTIYKVEEPKQLIEKIKKSYSSSIDYLDKYLSSFESKGSEEQYWNIKGFDNFINNTKRLLLSAEKEVYISTNFQIQLFKDELITLSEKGVRIILFSFEPLDMSGIKAEYYHHESKTIYCGDKRLMMVVDNKQAFIANENKNKEIFGTFTGNSLMASIISEHIHHDIYLLNLKNKYSRNLVTEDILIGSSFEKSSEVCSGNINK</sequence>